<dbReference type="PIRSF" id="PIRSF005902">
    <property type="entry name" value="DNase_TatD"/>
    <property type="match status" value="1"/>
</dbReference>
<feature type="binding site" evidence="3">
    <location>
        <position position="219"/>
    </location>
    <ligand>
        <name>a divalent metal cation</name>
        <dbReference type="ChEBI" id="CHEBI:60240"/>
        <label>1</label>
    </ligand>
</feature>
<dbReference type="GO" id="GO:0005829">
    <property type="term" value="C:cytosol"/>
    <property type="evidence" value="ECO:0007669"/>
    <property type="project" value="TreeGrafter"/>
</dbReference>
<dbReference type="InterPro" id="IPR015991">
    <property type="entry name" value="TatD/YcfH-like"/>
</dbReference>
<dbReference type="SUPFAM" id="SSF51556">
    <property type="entry name" value="Metallo-dependent hydrolases"/>
    <property type="match status" value="1"/>
</dbReference>
<evidence type="ECO:0000256" key="2">
    <source>
        <dbReference type="ARBA" id="ARBA00022801"/>
    </source>
</evidence>
<dbReference type="Pfam" id="PF01026">
    <property type="entry name" value="TatD_DNase"/>
    <property type="match status" value="1"/>
</dbReference>
<proteinExistence type="predicted"/>
<name>B6G0I1_PEPHT</name>
<dbReference type="GO" id="GO:0046872">
    <property type="term" value="F:metal ion binding"/>
    <property type="evidence" value="ECO:0007669"/>
    <property type="project" value="UniProtKB-KW"/>
</dbReference>
<dbReference type="Proteomes" id="UP000003178">
    <property type="component" value="Unassembled WGS sequence"/>
</dbReference>
<dbReference type="GO" id="GO:0016788">
    <property type="term" value="F:hydrolase activity, acting on ester bonds"/>
    <property type="evidence" value="ECO:0007669"/>
    <property type="project" value="InterPro"/>
</dbReference>
<dbReference type="eggNOG" id="COG0084">
    <property type="taxonomic scope" value="Bacteria"/>
</dbReference>
<dbReference type="Gene3D" id="3.20.20.140">
    <property type="entry name" value="Metal-dependent hydrolases"/>
    <property type="match status" value="1"/>
</dbReference>
<reference evidence="4 5" key="1">
    <citation type="submission" date="2008-09" db="EMBL/GenBank/DDBJ databases">
        <authorList>
            <person name="Fulton L."/>
            <person name="Clifton S."/>
            <person name="Fulton B."/>
            <person name="Xu J."/>
            <person name="Minx P."/>
            <person name="Pepin K.H."/>
            <person name="Johnson M."/>
            <person name="Thiruvilangam P."/>
            <person name="Bhonagiri V."/>
            <person name="Nash W.E."/>
            <person name="Mardis E.R."/>
            <person name="Wilson R.K."/>
        </authorList>
    </citation>
    <scope>NUCLEOTIDE SEQUENCE [LARGE SCALE GENOMIC DNA]</scope>
    <source>
        <strain evidence="4 5">DSM 13275</strain>
    </source>
</reference>
<feature type="binding site" evidence="3">
    <location>
        <position position="23"/>
    </location>
    <ligand>
        <name>a divalent metal cation</name>
        <dbReference type="ChEBI" id="CHEBI:60240"/>
        <label>1</label>
    </ligand>
</feature>
<dbReference type="PROSITE" id="PS01137">
    <property type="entry name" value="TATD_1"/>
    <property type="match status" value="1"/>
</dbReference>
<dbReference type="HOGENOM" id="CLU_031506_4_0_9"/>
<dbReference type="AlphaFoldDB" id="B6G0I1"/>
<dbReference type="InterPro" id="IPR018228">
    <property type="entry name" value="DNase_TatD-rel_CS"/>
</dbReference>
<dbReference type="GO" id="GO:0004536">
    <property type="term" value="F:DNA nuclease activity"/>
    <property type="evidence" value="ECO:0007669"/>
    <property type="project" value="InterPro"/>
</dbReference>
<gene>
    <name evidence="4" type="ORF">CLOHIR_01637</name>
</gene>
<evidence type="ECO:0000256" key="1">
    <source>
        <dbReference type="ARBA" id="ARBA00022723"/>
    </source>
</evidence>
<dbReference type="CDD" id="cd01310">
    <property type="entry name" value="TatD_DNAse"/>
    <property type="match status" value="1"/>
</dbReference>
<protein>
    <submittedName>
        <fullName evidence="4">Hydrolase, TatD family</fullName>
    </submittedName>
</protein>
<dbReference type="PANTHER" id="PTHR46124">
    <property type="entry name" value="D-AMINOACYL-TRNA DEACYLASE"/>
    <property type="match status" value="1"/>
</dbReference>
<feature type="binding site" evidence="3">
    <location>
        <position position="144"/>
    </location>
    <ligand>
        <name>a divalent metal cation</name>
        <dbReference type="ChEBI" id="CHEBI:60240"/>
        <label>2</label>
    </ligand>
</feature>
<evidence type="ECO:0000313" key="4">
    <source>
        <dbReference type="EMBL" id="EEA84677.1"/>
    </source>
</evidence>
<dbReference type="EMBL" id="ABWP01000066">
    <property type="protein sequence ID" value="EEA84677.1"/>
    <property type="molecule type" value="Genomic_DNA"/>
</dbReference>
<sequence length="271" mass="31056">MQNQAVKYANERKLKMLFDSHAHLNDESFDEDREEVIASLKEKGLDYVVNPGADMETSKTAIELANKHDFIYAAVGVHPHDVENMTEADIELLRKYALENEKVVAIGEIGLDYYYDLSPRETQKKWFKRQIELANELKLPFIVHDRDAHGDTMEIIKSTKAAETGCLLHCYSGEVELAREYVKMGCYLSIPGTVTFKNNRKTVEVVREIPLERLMIETDSPYMAPVPHRGKRNDPSLVTFVAEKIAYEKGISYEEVCRVTKENAMKFFGIK</sequence>
<dbReference type="PROSITE" id="PS01091">
    <property type="entry name" value="TATD_3"/>
    <property type="match status" value="1"/>
</dbReference>
<dbReference type="NCBIfam" id="TIGR00010">
    <property type="entry name" value="YchF/TatD family DNA exonuclease"/>
    <property type="match status" value="1"/>
</dbReference>
<accession>B6G0I1</accession>
<keyword evidence="1 3" id="KW-0479">Metal-binding</keyword>
<feature type="binding site" evidence="3">
    <location>
        <position position="108"/>
    </location>
    <ligand>
        <name>a divalent metal cation</name>
        <dbReference type="ChEBI" id="CHEBI:60240"/>
        <label>1</label>
    </ligand>
</feature>
<feature type="binding site" evidence="3">
    <location>
        <position position="169"/>
    </location>
    <ligand>
        <name>a divalent metal cation</name>
        <dbReference type="ChEBI" id="CHEBI:60240"/>
        <label>2</label>
    </ligand>
</feature>
<evidence type="ECO:0000313" key="5">
    <source>
        <dbReference type="Proteomes" id="UP000003178"/>
    </source>
</evidence>
<dbReference type="InterPro" id="IPR032466">
    <property type="entry name" value="Metal_Hydrolase"/>
</dbReference>
<feature type="binding site" evidence="3">
    <location>
        <position position="21"/>
    </location>
    <ligand>
        <name>a divalent metal cation</name>
        <dbReference type="ChEBI" id="CHEBI:60240"/>
        <label>1</label>
    </ligand>
</feature>
<comment type="caution">
    <text evidence="4">The sequence shown here is derived from an EMBL/GenBank/DDBJ whole genome shotgun (WGS) entry which is preliminary data.</text>
</comment>
<evidence type="ECO:0000256" key="3">
    <source>
        <dbReference type="PIRSR" id="PIRSR005902-1"/>
    </source>
</evidence>
<dbReference type="FunFam" id="3.20.20.140:FF:000005">
    <property type="entry name" value="TatD family hydrolase"/>
    <property type="match status" value="1"/>
</dbReference>
<dbReference type="STRING" id="500633.CLOHIR_01637"/>
<reference evidence="4 5" key="2">
    <citation type="submission" date="2008-10" db="EMBL/GenBank/DDBJ databases">
        <title>Draft genome sequence of Clostridium hiranonis (DSM 13275).</title>
        <authorList>
            <person name="Sudarsanam P."/>
            <person name="Ley R."/>
            <person name="Guruge J."/>
            <person name="Turnbaugh P.J."/>
            <person name="Mahowald M."/>
            <person name="Liep D."/>
            <person name="Gordon J."/>
        </authorList>
    </citation>
    <scope>NUCLEOTIDE SEQUENCE [LARGE SCALE GENOMIC DNA]</scope>
    <source>
        <strain evidence="4 5">DSM 13275</strain>
    </source>
</reference>
<keyword evidence="5" id="KW-1185">Reference proteome</keyword>
<keyword evidence="2 4" id="KW-0378">Hydrolase</keyword>
<dbReference type="PANTHER" id="PTHR46124:SF2">
    <property type="entry name" value="D-AMINOACYL-TRNA DEACYLASE"/>
    <property type="match status" value="1"/>
</dbReference>
<dbReference type="InterPro" id="IPR001130">
    <property type="entry name" value="TatD-like"/>
</dbReference>
<organism evidence="4 5">
    <name type="scientific">Peptacetobacter hiranonis (strain DSM 13275 / JCM 10541 / KCTC 15199 / TO-931)</name>
    <name type="common">Clostridium hiranonis</name>
    <dbReference type="NCBI Taxonomy" id="500633"/>
    <lineage>
        <taxon>Bacteria</taxon>
        <taxon>Bacillati</taxon>
        <taxon>Bacillota</taxon>
        <taxon>Clostridia</taxon>
        <taxon>Peptostreptococcales</taxon>
        <taxon>Peptostreptococcaceae</taxon>
        <taxon>Peptacetobacter</taxon>
    </lineage>
</organism>